<evidence type="ECO:0000313" key="1">
    <source>
        <dbReference type="EMBL" id="KAF7438936.1"/>
    </source>
</evidence>
<sequence length="180" mass="20126">MRSVGEQLGIENHDLDQEETLENITCGFEGRRTFVVVSSPAHHRAWDDAVIQKSEPTEFDKPDQGEHVVSSITLPDVLKILEDWARFAKNNRFSEGLSRKAIDGLEEGGFVEMLGGLLDGVHKSTKMKTTSGRSPLFATLDSGFDEVCYGGASSLNPWRHIWTVFFETGCPIWSRREPPC</sequence>
<dbReference type="AlphaFoldDB" id="A0A834UGP5"/>
<accession>A0A834UGP5</accession>
<dbReference type="Proteomes" id="UP000600918">
    <property type="component" value="Unassembled WGS sequence"/>
</dbReference>
<dbReference type="EMBL" id="JACSDY010000001">
    <property type="protein sequence ID" value="KAF7438936.1"/>
    <property type="molecule type" value="Genomic_DNA"/>
</dbReference>
<proteinExistence type="predicted"/>
<keyword evidence="2" id="KW-1185">Reference proteome</keyword>
<evidence type="ECO:0000313" key="2">
    <source>
        <dbReference type="Proteomes" id="UP000600918"/>
    </source>
</evidence>
<name>A0A834UGP5_VESPE</name>
<organism evidence="1 2">
    <name type="scientific">Vespula pensylvanica</name>
    <name type="common">Western yellow jacket</name>
    <name type="synonym">Wasp</name>
    <dbReference type="NCBI Taxonomy" id="30213"/>
    <lineage>
        <taxon>Eukaryota</taxon>
        <taxon>Metazoa</taxon>
        <taxon>Ecdysozoa</taxon>
        <taxon>Arthropoda</taxon>
        <taxon>Hexapoda</taxon>
        <taxon>Insecta</taxon>
        <taxon>Pterygota</taxon>
        <taxon>Neoptera</taxon>
        <taxon>Endopterygota</taxon>
        <taxon>Hymenoptera</taxon>
        <taxon>Apocrita</taxon>
        <taxon>Aculeata</taxon>
        <taxon>Vespoidea</taxon>
        <taxon>Vespidae</taxon>
        <taxon>Vespinae</taxon>
        <taxon>Vespula</taxon>
    </lineage>
</organism>
<gene>
    <name evidence="1" type="ORF">H0235_001327</name>
</gene>
<reference evidence="1" key="1">
    <citation type="journal article" date="2020" name="G3 (Bethesda)">
        <title>High-Quality Assemblies for Three Invasive Social Wasps from the &lt;i&gt;Vespula&lt;/i&gt; Genus.</title>
        <authorList>
            <person name="Harrop T.W.R."/>
            <person name="Guhlin J."/>
            <person name="McLaughlin G.M."/>
            <person name="Permina E."/>
            <person name="Stockwell P."/>
            <person name="Gilligan J."/>
            <person name="Le Lec M.F."/>
            <person name="Gruber M.A.M."/>
            <person name="Quinn O."/>
            <person name="Lovegrove M."/>
            <person name="Duncan E.J."/>
            <person name="Remnant E.J."/>
            <person name="Van Eeckhoven J."/>
            <person name="Graham B."/>
            <person name="Knapp R.A."/>
            <person name="Langford K.W."/>
            <person name="Kronenberg Z."/>
            <person name="Press M.O."/>
            <person name="Eacker S.M."/>
            <person name="Wilson-Rankin E.E."/>
            <person name="Purcell J."/>
            <person name="Lester P.J."/>
            <person name="Dearden P.K."/>
        </authorList>
    </citation>
    <scope>NUCLEOTIDE SEQUENCE</scope>
    <source>
        <strain evidence="1">Volc-1</strain>
    </source>
</reference>
<comment type="caution">
    <text evidence="1">The sequence shown here is derived from an EMBL/GenBank/DDBJ whole genome shotgun (WGS) entry which is preliminary data.</text>
</comment>
<protein>
    <submittedName>
        <fullName evidence="1">Uncharacterized protein</fullName>
    </submittedName>
</protein>